<keyword evidence="3" id="KW-0479">Metal-binding</keyword>
<dbReference type="SUPFAM" id="SSF57667">
    <property type="entry name" value="beta-beta-alpha zinc fingers"/>
    <property type="match status" value="3"/>
</dbReference>
<dbReference type="Ensembl" id="ENSPMGT00000029616.1">
    <property type="protein sequence ID" value="ENSPMGP00000027807.1"/>
    <property type="gene ID" value="ENSPMGG00000022426.1"/>
</dbReference>
<evidence type="ECO:0000256" key="9">
    <source>
        <dbReference type="ARBA" id="ARBA00023163"/>
    </source>
</evidence>
<sequence length="261" mass="29431">MSLRLGVEPRLHHVERSQLNWVSREVFPAYPTGQKPRGRQRTHWRACVSCLAGERLGIPGGSLGIPAQASASNRARSTTAPNSGLSPKHKSSPETSTNVNYGTAEGAEDKKHQCYLCKKRFREKHQLNRHHRIHTGEKPFSCSICNKTFSQNTSLVTHKRIHTGERPYSCLFCDKAFLSSSDREKHQRIHTGEKPYSCPTCDKNFALKGNLNAHMKTHAEERPYSCSLCKKEYTYASALKRHLKKHAAVQSVRQGLNETQG</sequence>
<dbReference type="Gene3D" id="3.30.160.60">
    <property type="entry name" value="Classic Zinc Finger"/>
    <property type="match status" value="5"/>
</dbReference>
<feature type="domain" description="C2H2-type" evidence="13">
    <location>
        <begin position="140"/>
        <end position="167"/>
    </location>
</feature>
<feature type="domain" description="C2H2-type" evidence="13">
    <location>
        <begin position="224"/>
        <end position="251"/>
    </location>
</feature>
<reference evidence="14" key="1">
    <citation type="submission" date="2025-08" db="UniProtKB">
        <authorList>
            <consortium name="Ensembl"/>
        </authorList>
    </citation>
    <scope>IDENTIFICATION</scope>
</reference>
<dbReference type="PANTHER" id="PTHR24393">
    <property type="entry name" value="ZINC FINGER PROTEIN"/>
    <property type="match status" value="1"/>
</dbReference>
<feature type="domain" description="C2H2-type" evidence="13">
    <location>
        <begin position="196"/>
        <end position="223"/>
    </location>
</feature>
<keyword evidence="5 11" id="KW-0863">Zinc-finger</keyword>
<feature type="region of interest" description="Disordered" evidence="12">
    <location>
        <begin position="65"/>
        <end position="103"/>
    </location>
</feature>
<keyword evidence="8" id="KW-0238">DNA-binding</keyword>
<reference evidence="14" key="2">
    <citation type="submission" date="2025-09" db="UniProtKB">
        <authorList>
            <consortium name="Ensembl"/>
        </authorList>
    </citation>
    <scope>IDENTIFICATION</scope>
</reference>
<keyword evidence="6" id="KW-0862">Zinc</keyword>
<evidence type="ECO:0000256" key="6">
    <source>
        <dbReference type="ARBA" id="ARBA00022833"/>
    </source>
</evidence>
<name>A0A3B4BH10_9GOBI</name>
<evidence type="ECO:0000313" key="15">
    <source>
        <dbReference type="Proteomes" id="UP000261520"/>
    </source>
</evidence>
<keyword evidence="10" id="KW-0539">Nucleus</keyword>
<dbReference type="AlphaFoldDB" id="A0A3B4BH10"/>
<dbReference type="GO" id="GO:0008270">
    <property type="term" value="F:zinc ion binding"/>
    <property type="evidence" value="ECO:0007669"/>
    <property type="project" value="UniProtKB-KW"/>
</dbReference>
<keyword evidence="9" id="KW-0804">Transcription</keyword>
<keyword evidence="7" id="KW-0805">Transcription regulation</keyword>
<dbReference type="STRING" id="409849.ENSPMGP00000027807"/>
<evidence type="ECO:0000256" key="5">
    <source>
        <dbReference type="ARBA" id="ARBA00022771"/>
    </source>
</evidence>
<evidence type="ECO:0000256" key="12">
    <source>
        <dbReference type="SAM" id="MobiDB-lite"/>
    </source>
</evidence>
<dbReference type="GO" id="GO:0005634">
    <property type="term" value="C:nucleus"/>
    <property type="evidence" value="ECO:0007669"/>
    <property type="project" value="UniProtKB-SubCell"/>
</dbReference>
<evidence type="ECO:0000256" key="3">
    <source>
        <dbReference type="ARBA" id="ARBA00022723"/>
    </source>
</evidence>
<feature type="compositionally biased region" description="Low complexity" evidence="12">
    <location>
        <begin position="67"/>
        <end position="80"/>
    </location>
</feature>
<dbReference type="InterPro" id="IPR013087">
    <property type="entry name" value="Znf_C2H2_type"/>
</dbReference>
<dbReference type="FunFam" id="3.30.160.60:FF:001506">
    <property type="entry name" value="Zinc finger protein"/>
    <property type="match status" value="1"/>
</dbReference>
<dbReference type="GO" id="GO:0000978">
    <property type="term" value="F:RNA polymerase II cis-regulatory region sequence-specific DNA binding"/>
    <property type="evidence" value="ECO:0007669"/>
    <property type="project" value="TreeGrafter"/>
</dbReference>
<comment type="subcellular location">
    <subcellularLocation>
        <location evidence="1">Nucleus</location>
    </subcellularLocation>
</comment>
<protein>
    <recommendedName>
        <fullName evidence="13">C2H2-type domain-containing protein</fullName>
    </recommendedName>
</protein>
<proteinExistence type="inferred from homology"/>
<evidence type="ECO:0000256" key="4">
    <source>
        <dbReference type="ARBA" id="ARBA00022737"/>
    </source>
</evidence>
<feature type="domain" description="C2H2-type" evidence="13">
    <location>
        <begin position="112"/>
        <end position="139"/>
    </location>
</feature>
<dbReference type="FunFam" id="3.30.160.60:FF:000848">
    <property type="entry name" value="Zinc finger protein 35"/>
    <property type="match status" value="1"/>
</dbReference>
<dbReference type="PROSITE" id="PS00028">
    <property type="entry name" value="ZINC_FINGER_C2H2_1"/>
    <property type="match status" value="5"/>
</dbReference>
<evidence type="ECO:0000256" key="2">
    <source>
        <dbReference type="ARBA" id="ARBA00006991"/>
    </source>
</evidence>
<dbReference type="Pfam" id="PF00096">
    <property type="entry name" value="zf-C2H2"/>
    <property type="match status" value="3"/>
</dbReference>
<dbReference type="PANTHER" id="PTHR24393:SF34">
    <property type="entry name" value="PR_SET DOMAIN 13"/>
    <property type="match status" value="1"/>
</dbReference>
<dbReference type="FunFam" id="3.30.160.60:FF:001157">
    <property type="entry name" value="Zinc finger protein 793"/>
    <property type="match status" value="1"/>
</dbReference>
<accession>A0A3B4BH10</accession>
<keyword evidence="4" id="KW-0677">Repeat</keyword>
<dbReference type="FunFam" id="3.30.160.60:FF:000446">
    <property type="entry name" value="Zinc finger protein"/>
    <property type="match status" value="1"/>
</dbReference>
<dbReference type="GO" id="GO:0001228">
    <property type="term" value="F:DNA-binding transcription activator activity, RNA polymerase II-specific"/>
    <property type="evidence" value="ECO:0007669"/>
    <property type="project" value="TreeGrafter"/>
</dbReference>
<dbReference type="InterPro" id="IPR036236">
    <property type="entry name" value="Znf_C2H2_sf"/>
</dbReference>
<dbReference type="PROSITE" id="PS50157">
    <property type="entry name" value="ZINC_FINGER_C2H2_2"/>
    <property type="match status" value="5"/>
</dbReference>
<evidence type="ECO:0000256" key="1">
    <source>
        <dbReference type="ARBA" id="ARBA00004123"/>
    </source>
</evidence>
<evidence type="ECO:0000256" key="8">
    <source>
        <dbReference type="ARBA" id="ARBA00023125"/>
    </source>
</evidence>
<evidence type="ECO:0000256" key="7">
    <source>
        <dbReference type="ARBA" id="ARBA00023015"/>
    </source>
</evidence>
<evidence type="ECO:0000256" key="11">
    <source>
        <dbReference type="PROSITE-ProRule" id="PRU00042"/>
    </source>
</evidence>
<evidence type="ECO:0000256" key="10">
    <source>
        <dbReference type="ARBA" id="ARBA00023242"/>
    </source>
</evidence>
<feature type="domain" description="C2H2-type" evidence="13">
    <location>
        <begin position="168"/>
        <end position="195"/>
    </location>
</feature>
<dbReference type="SMART" id="SM00355">
    <property type="entry name" value="ZnF_C2H2"/>
    <property type="match status" value="5"/>
</dbReference>
<keyword evidence="15" id="KW-1185">Reference proteome</keyword>
<evidence type="ECO:0000259" key="13">
    <source>
        <dbReference type="PROSITE" id="PS50157"/>
    </source>
</evidence>
<dbReference type="Proteomes" id="UP000261520">
    <property type="component" value="Unplaced"/>
</dbReference>
<comment type="similarity">
    <text evidence="2">Belongs to the krueppel C2H2-type zinc-finger protein family.</text>
</comment>
<evidence type="ECO:0000313" key="14">
    <source>
        <dbReference type="Ensembl" id="ENSPMGP00000027807.1"/>
    </source>
</evidence>
<organism evidence="14 15">
    <name type="scientific">Periophthalmus magnuspinnatus</name>
    <dbReference type="NCBI Taxonomy" id="409849"/>
    <lineage>
        <taxon>Eukaryota</taxon>
        <taxon>Metazoa</taxon>
        <taxon>Chordata</taxon>
        <taxon>Craniata</taxon>
        <taxon>Vertebrata</taxon>
        <taxon>Euteleostomi</taxon>
        <taxon>Actinopterygii</taxon>
        <taxon>Neopterygii</taxon>
        <taxon>Teleostei</taxon>
        <taxon>Neoteleostei</taxon>
        <taxon>Acanthomorphata</taxon>
        <taxon>Gobiaria</taxon>
        <taxon>Gobiiformes</taxon>
        <taxon>Gobioidei</taxon>
        <taxon>Gobiidae</taxon>
        <taxon>Oxudercinae</taxon>
        <taxon>Periophthalmus</taxon>
    </lineage>
</organism>